<keyword evidence="4" id="KW-1185">Reference proteome</keyword>
<sequence>MYKVGIIGLGQIAYFIDKDPNRKIIWSHIKAYQNTEDTKITAICGNSDFNLVKRIQKDENIEKGYIDYKKMLEENDFDIVSICTPIEFHYDIAKKCIETGVKAIFCEKTLSYSIEEAKSILELSNKHNTVFAVNYILRWDNINKEIKKLIEENAIGKIYTIVGYGATALHTSASHIIDLMLYFTNSEAEYIVGEKQTDFVREVHGISDHGGCGMIKFKSGAVGFIKALSTSPFKYMLEMDIMGENGRIRLYNNGNSFELYQYKKVDDNEAGSGYEALTLTKQYNRNYENERMLDAVNNIIECLENGGQPISNASTALESVKIIESIKLSSDTKTKIDL</sequence>
<evidence type="ECO:0000259" key="2">
    <source>
        <dbReference type="Pfam" id="PF02894"/>
    </source>
</evidence>
<dbReference type="SUPFAM" id="SSF51735">
    <property type="entry name" value="NAD(P)-binding Rossmann-fold domains"/>
    <property type="match status" value="1"/>
</dbReference>
<organism evidence="3 4">
    <name type="scientific">Brachyspira suanatina</name>
    <dbReference type="NCBI Taxonomy" id="381802"/>
    <lineage>
        <taxon>Bacteria</taxon>
        <taxon>Pseudomonadati</taxon>
        <taxon>Spirochaetota</taxon>
        <taxon>Spirochaetia</taxon>
        <taxon>Brachyspirales</taxon>
        <taxon>Brachyspiraceae</taxon>
        <taxon>Brachyspira</taxon>
    </lineage>
</organism>
<dbReference type="EMBL" id="CVLB01000003">
    <property type="protein sequence ID" value="CRF35593.1"/>
    <property type="molecule type" value="Genomic_DNA"/>
</dbReference>
<accession>A0A0G4KAW7</accession>
<evidence type="ECO:0000313" key="4">
    <source>
        <dbReference type="Proteomes" id="UP000043763"/>
    </source>
</evidence>
<dbReference type="OrthoDB" id="9815825at2"/>
<dbReference type="Pfam" id="PF02894">
    <property type="entry name" value="GFO_IDH_MocA_C"/>
    <property type="match status" value="1"/>
</dbReference>
<dbReference type="PANTHER" id="PTHR43249:SF1">
    <property type="entry name" value="D-GLUCOSIDE 3-DEHYDROGENASE"/>
    <property type="match status" value="1"/>
</dbReference>
<evidence type="ECO:0000313" key="3">
    <source>
        <dbReference type="EMBL" id="CRF35593.1"/>
    </source>
</evidence>
<protein>
    <submittedName>
        <fullName evidence="3">Oxidoreductase</fullName>
    </submittedName>
</protein>
<reference evidence="4" key="1">
    <citation type="submission" date="2015-04" db="EMBL/GenBank/DDBJ databases">
        <authorList>
            <person name="Mushtaq Mamoona"/>
        </authorList>
    </citation>
    <scope>NUCLEOTIDE SEQUENCE [LARGE SCALE GENOMIC DNA]</scope>
    <source>
        <strain evidence="4">AN4859/03</strain>
    </source>
</reference>
<evidence type="ECO:0000259" key="1">
    <source>
        <dbReference type="Pfam" id="PF01408"/>
    </source>
</evidence>
<dbReference type="InterPro" id="IPR052515">
    <property type="entry name" value="Gfo/Idh/MocA_Oxidoreductase"/>
</dbReference>
<dbReference type="InterPro" id="IPR036291">
    <property type="entry name" value="NAD(P)-bd_dom_sf"/>
</dbReference>
<dbReference type="AlphaFoldDB" id="A0A0G4KAW7"/>
<dbReference type="InterPro" id="IPR004104">
    <property type="entry name" value="Gfo/Idh/MocA-like_OxRdtase_C"/>
</dbReference>
<dbReference type="InterPro" id="IPR000683">
    <property type="entry name" value="Gfo/Idh/MocA-like_OxRdtase_N"/>
</dbReference>
<dbReference type="SUPFAM" id="SSF55347">
    <property type="entry name" value="Glyceraldehyde-3-phosphate dehydrogenase-like, C-terminal domain"/>
    <property type="match status" value="1"/>
</dbReference>
<dbReference type="Proteomes" id="UP000043763">
    <property type="component" value="Unassembled WGS sequence"/>
</dbReference>
<feature type="domain" description="Gfo/Idh/MocA-like oxidoreductase N-terminal" evidence="1">
    <location>
        <begin position="3"/>
        <end position="135"/>
    </location>
</feature>
<dbReference type="Gene3D" id="3.40.50.720">
    <property type="entry name" value="NAD(P)-binding Rossmann-like Domain"/>
    <property type="match status" value="1"/>
</dbReference>
<feature type="domain" description="Gfo/Idh/MocA-like oxidoreductase C-terminal" evidence="2">
    <location>
        <begin position="170"/>
        <end position="338"/>
    </location>
</feature>
<dbReference type="Gene3D" id="3.30.360.10">
    <property type="entry name" value="Dihydrodipicolinate Reductase, domain 2"/>
    <property type="match status" value="1"/>
</dbReference>
<dbReference type="GO" id="GO:0000166">
    <property type="term" value="F:nucleotide binding"/>
    <property type="evidence" value="ECO:0007669"/>
    <property type="project" value="InterPro"/>
</dbReference>
<dbReference type="PANTHER" id="PTHR43249">
    <property type="entry name" value="UDP-N-ACETYL-2-AMINO-2-DEOXY-D-GLUCURONATE OXIDASE"/>
    <property type="match status" value="1"/>
</dbReference>
<gene>
    <name evidence="3" type="ORF">BRSU_2758</name>
</gene>
<dbReference type="Pfam" id="PF01408">
    <property type="entry name" value="GFO_IDH_MocA"/>
    <property type="match status" value="1"/>
</dbReference>
<name>A0A0G4KAW7_9SPIR</name>
<dbReference type="RefSeq" id="WP_083997923.1">
    <property type="nucleotide sequence ID" value="NZ_CVLB01000003.1"/>
</dbReference>
<proteinExistence type="predicted"/>